<reference evidence="2" key="1">
    <citation type="journal article" date="2012" name="Nat. Biotechnol.">
        <title>Draft genome sequence of pigeonpea (Cajanus cajan), an orphan legume crop of resource-poor farmers.</title>
        <authorList>
            <person name="Varshney R.K."/>
            <person name="Chen W."/>
            <person name="Li Y."/>
            <person name="Bharti A.K."/>
            <person name="Saxena R.K."/>
            <person name="Schlueter J.A."/>
            <person name="Donoghue M.T."/>
            <person name="Azam S."/>
            <person name="Fan G."/>
            <person name="Whaley A.M."/>
            <person name="Farmer A.D."/>
            <person name="Sheridan J."/>
            <person name="Iwata A."/>
            <person name="Tuteja R."/>
            <person name="Penmetsa R.V."/>
            <person name="Wu W."/>
            <person name="Upadhyaya H.D."/>
            <person name="Yang S.P."/>
            <person name="Shah T."/>
            <person name="Saxena K.B."/>
            <person name="Michael T."/>
            <person name="McCombie W.R."/>
            <person name="Yang B."/>
            <person name="Zhang G."/>
            <person name="Yang H."/>
            <person name="Wang J."/>
            <person name="Spillane C."/>
            <person name="Cook D.R."/>
            <person name="May G.D."/>
            <person name="Xu X."/>
            <person name="Jackson S.A."/>
        </authorList>
    </citation>
    <scope>NUCLEOTIDE SEQUENCE [LARGE SCALE GENOMIC DNA]</scope>
</reference>
<keyword evidence="1" id="KW-1133">Transmembrane helix</keyword>
<accession>A0A151R8N5</accession>
<sequence length="100" mass="12091">MIQFQHYEHDILNYFKFEDILMLYELCRELSSLRKLIIYHLLRVIHLVLTLPILFVSTKYAFLIIEIVKSRLCNKMKNKFITNNLIIYIKKDIAKILSTK</sequence>
<name>A0A151R8N5_CAJCA</name>
<keyword evidence="1" id="KW-0812">Transmembrane</keyword>
<dbReference type="Gramene" id="C.cajan_34063.t">
    <property type="protein sequence ID" value="C.cajan_34063.t.cds1"/>
    <property type="gene ID" value="C.cajan_34063"/>
</dbReference>
<organism evidence="2 3">
    <name type="scientific">Cajanus cajan</name>
    <name type="common">Pigeon pea</name>
    <name type="synonym">Cajanus indicus</name>
    <dbReference type="NCBI Taxonomy" id="3821"/>
    <lineage>
        <taxon>Eukaryota</taxon>
        <taxon>Viridiplantae</taxon>
        <taxon>Streptophyta</taxon>
        <taxon>Embryophyta</taxon>
        <taxon>Tracheophyta</taxon>
        <taxon>Spermatophyta</taxon>
        <taxon>Magnoliopsida</taxon>
        <taxon>eudicotyledons</taxon>
        <taxon>Gunneridae</taxon>
        <taxon>Pentapetalae</taxon>
        <taxon>rosids</taxon>
        <taxon>fabids</taxon>
        <taxon>Fabales</taxon>
        <taxon>Fabaceae</taxon>
        <taxon>Papilionoideae</taxon>
        <taxon>50 kb inversion clade</taxon>
        <taxon>NPAAA clade</taxon>
        <taxon>indigoferoid/millettioid clade</taxon>
        <taxon>Phaseoleae</taxon>
        <taxon>Cajanus</taxon>
    </lineage>
</organism>
<keyword evidence="3" id="KW-1185">Reference proteome</keyword>
<evidence type="ECO:0000313" key="3">
    <source>
        <dbReference type="Proteomes" id="UP000075243"/>
    </source>
</evidence>
<dbReference type="EMBL" id="KQ483948">
    <property type="protein sequence ID" value="KYP38980.1"/>
    <property type="molecule type" value="Genomic_DNA"/>
</dbReference>
<evidence type="ECO:0000313" key="2">
    <source>
        <dbReference type="EMBL" id="KYP38980.1"/>
    </source>
</evidence>
<keyword evidence="1" id="KW-0472">Membrane</keyword>
<dbReference type="Proteomes" id="UP000075243">
    <property type="component" value="Unassembled WGS sequence"/>
</dbReference>
<protein>
    <recommendedName>
        <fullName evidence="4">HAT C-terminal dimerisation domain-containing protein</fullName>
    </recommendedName>
</protein>
<evidence type="ECO:0000256" key="1">
    <source>
        <dbReference type="SAM" id="Phobius"/>
    </source>
</evidence>
<proteinExistence type="predicted"/>
<evidence type="ECO:0008006" key="4">
    <source>
        <dbReference type="Google" id="ProtNLM"/>
    </source>
</evidence>
<gene>
    <name evidence="2" type="ORF">KK1_039726</name>
</gene>
<dbReference type="AlphaFoldDB" id="A0A151R8N5"/>
<feature type="transmembrane region" description="Helical" evidence="1">
    <location>
        <begin position="44"/>
        <end position="68"/>
    </location>
</feature>